<evidence type="ECO:0000313" key="3">
    <source>
        <dbReference type="Proteomes" id="UP000032702"/>
    </source>
</evidence>
<dbReference type="EMBL" id="AAMD01000199">
    <property type="protein sequence ID" value="EAU62860.1"/>
    <property type="molecule type" value="Genomic_DNA"/>
</dbReference>
<comment type="caution">
    <text evidence="2">The sequence shown here is derived from an EMBL/GenBank/DDBJ whole genome shotgun (WGS) entry which is preliminary data.</text>
</comment>
<accession>Q08QU9</accession>
<gene>
    <name evidence="2" type="ORF">STIAU_2143</name>
</gene>
<organism evidence="2 3">
    <name type="scientific">Stigmatella aurantiaca (strain DW4/3-1)</name>
    <dbReference type="NCBI Taxonomy" id="378806"/>
    <lineage>
        <taxon>Bacteria</taxon>
        <taxon>Pseudomonadati</taxon>
        <taxon>Myxococcota</taxon>
        <taxon>Myxococcia</taxon>
        <taxon>Myxococcales</taxon>
        <taxon>Cystobacterineae</taxon>
        <taxon>Archangiaceae</taxon>
        <taxon>Stigmatella</taxon>
    </lineage>
</organism>
<dbReference type="AlphaFoldDB" id="Q08QU9"/>
<feature type="compositionally biased region" description="Polar residues" evidence="1">
    <location>
        <begin position="21"/>
        <end position="31"/>
    </location>
</feature>
<sequence>MRQDRGPRRPVTFGSTLRPGTRTSWKDSSLVTEARSEN</sequence>
<feature type="region of interest" description="Disordered" evidence="1">
    <location>
        <begin position="1"/>
        <end position="38"/>
    </location>
</feature>
<reference evidence="2 3" key="1">
    <citation type="submission" date="2006-04" db="EMBL/GenBank/DDBJ databases">
        <authorList>
            <person name="Nierman W.C."/>
        </authorList>
    </citation>
    <scope>NUCLEOTIDE SEQUENCE [LARGE SCALE GENOMIC DNA]</scope>
    <source>
        <strain evidence="2 3">DW4/3-1</strain>
    </source>
</reference>
<evidence type="ECO:0000256" key="1">
    <source>
        <dbReference type="SAM" id="MobiDB-lite"/>
    </source>
</evidence>
<dbReference type="Proteomes" id="UP000032702">
    <property type="component" value="Unassembled WGS sequence"/>
</dbReference>
<name>Q08QU9_STIAD</name>
<proteinExistence type="predicted"/>
<feature type="non-terminal residue" evidence="2">
    <location>
        <position position="38"/>
    </location>
</feature>
<protein>
    <submittedName>
        <fullName evidence="2">Uncharacterized protein</fullName>
    </submittedName>
</protein>
<evidence type="ECO:0000313" key="2">
    <source>
        <dbReference type="EMBL" id="EAU62860.1"/>
    </source>
</evidence>